<reference evidence="2" key="1">
    <citation type="submission" date="2015-07" db="EMBL/GenBank/DDBJ databases">
        <title>MeaNS - Measles Nucleotide Surveillance Program.</title>
        <authorList>
            <person name="Tran T."/>
            <person name="Druce J."/>
        </authorList>
    </citation>
    <scope>NUCLEOTIDE SEQUENCE</scope>
    <source>
        <strain evidence="2">UCB-OBI-ISO-001</strain>
        <tissue evidence="2">Gonad</tissue>
    </source>
</reference>
<sequence>MIQWNTHTHSIVTANSLNRNSVENTMITDTSTENNNSNNMELRSLTENNNRMNNDNKNIKNTTNTNTSNREVGVFGSNNISNNMNNSTTTTNTTINSDSRTSTFAATAVKCQQKYYEMLALVHKLIKREKTWVNLAIPAEVEVETEKRTVKYKCVSVQSRGAEQPSHLQVGDGTEINLRGC</sequence>
<evidence type="ECO:0000256" key="1">
    <source>
        <dbReference type="SAM" id="MobiDB-lite"/>
    </source>
</evidence>
<feature type="region of interest" description="Disordered" evidence="1">
    <location>
        <begin position="48"/>
        <end position="71"/>
    </location>
</feature>
<dbReference type="EMBL" id="KQ425206">
    <property type="protein sequence ID" value="KOF69772.1"/>
    <property type="molecule type" value="Genomic_DNA"/>
</dbReference>
<dbReference type="AlphaFoldDB" id="A0A0L8FYE0"/>
<accession>A0A0L8FYE0</accession>
<protein>
    <submittedName>
        <fullName evidence="2">Uncharacterized protein</fullName>
    </submittedName>
</protein>
<feature type="compositionally biased region" description="Low complexity" evidence="1">
    <location>
        <begin position="48"/>
        <end position="69"/>
    </location>
</feature>
<evidence type="ECO:0000313" key="2">
    <source>
        <dbReference type="EMBL" id="KOF69772.1"/>
    </source>
</evidence>
<gene>
    <name evidence="2" type="ORF">OCBIM_22004119mg</name>
</gene>
<organism evidence="2">
    <name type="scientific">Octopus bimaculoides</name>
    <name type="common">California two-spotted octopus</name>
    <dbReference type="NCBI Taxonomy" id="37653"/>
    <lineage>
        <taxon>Eukaryota</taxon>
        <taxon>Metazoa</taxon>
        <taxon>Spiralia</taxon>
        <taxon>Lophotrochozoa</taxon>
        <taxon>Mollusca</taxon>
        <taxon>Cephalopoda</taxon>
        <taxon>Coleoidea</taxon>
        <taxon>Octopodiformes</taxon>
        <taxon>Octopoda</taxon>
        <taxon>Incirrata</taxon>
        <taxon>Octopodidae</taxon>
        <taxon>Octopus</taxon>
    </lineage>
</organism>
<dbReference type="EMBL" id="KQ425206">
    <property type="protein sequence ID" value="KOF69771.1"/>
    <property type="molecule type" value="Genomic_DNA"/>
</dbReference>
<proteinExistence type="predicted"/>
<name>A0A0L8FYE0_OCTBM</name>